<dbReference type="Proteomes" id="UP000029640">
    <property type="component" value="Unassembled WGS sequence"/>
</dbReference>
<dbReference type="Pfam" id="PF00589">
    <property type="entry name" value="Phage_integrase"/>
    <property type="match status" value="1"/>
</dbReference>
<dbReference type="PANTHER" id="PTHR34605:SF3">
    <property type="entry name" value="P CELL-TYPE AGGLUTINATION PROTEIN MAP4-LIKE-RELATED"/>
    <property type="match status" value="1"/>
</dbReference>
<evidence type="ECO:0000259" key="5">
    <source>
        <dbReference type="PROSITE" id="PS51898"/>
    </source>
</evidence>
<organism evidence="7 8">
    <name type="scientific">Pseudohaliea rubra DSM 19751</name>
    <dbReference type="NCBI Taxonomy" id="1265313"/>
    <lineage>
        <taxon>Bacteria</taxon>
        <taxon>Pseudomonadati</taxon>
        <taxon>Pseudomonadota</taxon>
        <taxon>Gammaproteobacteria</taxon>
        <taxon>Cellvibrionales</taxon>
        <taxon>Halieaceae</taxon>
        <taxon>Pseudohaliea</taxon>
    </lineage>
</organism>
<evidence type="ECO:0000313" key="8">
    <source>
        <dbReference type="Proteomes" id="UP000029640"/>
    </source>
</evidence>
<dbReference type="EMBL" id="AUVB01000046">
    <property type="protein sequence ID" value="KGE03803.1"/>
    <property type="molecule type" value="Genomic_DNA"/>
</dbReference>
<keyword evidence="3" id="KW-0233">DNA recombination</keyword>
<keyword evidence="2 4" id="KW-0238">DNA-binding</keyword>
<dbReference type="eggNOG" id="COG0582">
    <property type="taxonomic scope" value="Bacteria"/>
</dbReference>
<dbReference type="InterPro" id="IPR013762">
    <property type="entry name" value="Integrase-like_cat_sf"/>
</dbReference>
<keyword evidence="1" id="KW-0229">DNA integration</keyword>
<dbReference type="GO" id="GO:0006310">
    <property type="term" value="P:DNA recombination"/>
    <property type="evidence" value="ECO:0007669"/>
    <property type="project" value="UniProtKB-KW"/>
</dbReference>
<dbReference type="Gene3D" id="1.10.150.130">
    <property type="match status" value="1"/>
</dbReference>
<accession>A0A095VRT0</accession>
<comment type="caution">
    <text evidence="7">The sequence shown here is derived from an EMBL/GenBank/DDBJ whole genome shotgun (WGS) entry which is preliminary data.</text>
</comment>
<gene>
    <name evidence="7" type="ORF">HRUBRA_01550</name>
</gene>
<dbReference type="HOGENOM" id="CLU_047407_4_1_6"/>
<dbReference type="Gene3D" id="1.10.443.10">
    <property type="entry name" value="Intergrase catalytic core"/>
    <property type="match status" value="1"/>
</dbReference>
<dbReference type="GO" id="GO:0003677">
    <property type="term" value="F:DNA binding"/>
    <property type="evidence" value="ECO:0007669"/>
    <property type="project" value="UniProtKB-UniRule"/>
</dbReference>
<sequence>MSDDLFRDLDGALAPNTLRAYRSDFRRFERWCLRAAIDPLAASGDQVAAFIEDSIDHRSAATIRRGVASLSTLFTLNGYPDPTRTPPVKLALKRMYRRLGRAQKQAYPLTRDLLEQLLAACRDDVLGERDRVLLLLGYETMRRRAELCALRFEDLEQLPKGKRALRLRFSKTDQYGKGRLLPVSDRLYRALATWGERVGHAGTILRSVDRYGHVRGPLPPSAINRRLRALQATAKLDIDGQLSGHSFRVGAALDLLEAGEPLVKIMLRGGWSSETTAIKYLREWQEV</sequence>
<dbReference type="STRING" id="1265313.HRUBRA_01550"/>
<dbReference type="InterPro" id="IPR002104">
    <property type="entry name" value="Integrase_catalytic"/>
</dbReference>
<feature type="domain" description="Tyr recombinase" evidence="5">
    <location>
        <begin position="104"/>
        <end position="287"/>
    </location>
</feature>
<dbReference type="OrthoDB" id="5914130at2"/>
<evidence type="ECO:0000313" key="7">
    <source>
        <dbReference type="EMBL" id="KGE03803.1"/>
    </source>
</evidence>
<dbReference type="RefSeq" id="WP_035515663.1">
    <property type="nucleotide sequence ID" value="NZ_KN234757.1"/>
</dbReference>
<dbReference type="PROSITE" id="PS51900">
    <property type="entry name" value="CB"/>
    <property type="match status" value="1"/>
</dbReference>
<dbReference type="SUPFAM" id="SSF56349">
    <property type="entry name" value="DNA breaking-rejoining enzymes"/>
    <property type="match status" value="1"/>
</dbReference>
<dbReference type="Pfam" id="PF02899">
    <property type="entry name" value="Phage_int_SAM_1"/>
    <property type="match status" value="1"/>
</dbReference>
<keyword evidence="8" id="KW-1185">Reference proteome</keyword>
<evidence type="ECO:0000256" key="3">
    <source>
        <dbReference type="ARBA" id="ARBA00023172"/>
    </source>
</evidence>
<dbReference type="PROSITE" id="PS51898">
    <property type="entry name" value="TYR_RECOMBINASE"/>
    <property type="match status" value="1"/>
</dbReference>
<evidence type="ECO:0000256" key="4">
    <source>
        <dbReference type="PROSITE-ProRule" id="PRU01248"/>
    </source>
</evidence>
<dbReference type="PANTHER" id="PTHR34605">
    <property type="entry name" value="PHAGE_INTEGRASE DOMAIN-CONTAINING PROTEIN"/>
    <property type="match status" value="1"/>
</dbReference>
<dbReference type="InterPro" id="IPR004107">
    <property type="entry name" value="Integrase_SAM-like_N"/>
</dbReference>
<evidence type="ECO:0000256" key="2">
    <source>
        <dbReference type="ARBA" id="ARBA00023125"/>
    </source>
</evidence>
<name>A0A095VRT0_9GAMM</name>
<dbReference type="InterPro" id="IPR011010">
    <property type="entry name" value="DNA_brk_join_enz"/>
</dbReference>
<dbReference type="InterPro" id="IPR044068">
    <property type="entry name" value="CB"/>
</dbReference>
<reference evidence="7 8" key="1">
    <citation type="journal article" date="2014" name="Genome Announc.">
        <title>Genome Sequence of Gammaproteobacterial Pseudohaliea rubra Type Strain DSM 19751, Isolated from Coastal Seawater of the Mediterranean Sea.</title>
        <authorList>
            <person name="Spring S."/>
            <person name="Fiebig A."/>
            <person name="Riedel T."/>
            <person name="Goker M."/>
            <person name="Klenk H.P."/>
        </authorList>
    </citation>
    <scope>NUCLEOTIDE SEQUENCE [LARGE SCALE GENOMIC DNA]</scope>
    <source>
        <strain evidence="7 8">DSM 19751</strain>
    </source>
</reference>
<proteinExistence type="predicted"/>
<dbReference type="SUPFAM" id="SSF47823">
    <property type="entry name" value="lambda integrase-like, N-terminal domain"/>
    <property type="match status" value="1"/>
</dbReference>
<evidence type="ECO:0000256" key="1">
    <source>
        <dbReference type="ARBA" id="ARBA00022908"/>
    </source>
</evidence>
<feature type="domain" description="Core-binding (CB)" evidence="6">
    <location>
        <begin position="1"/>
        <end position="78"/>
    </location>
</feature>
<evidence type="ECO:0000259" key="6">
    <source>
        <dbReference type="PROSITE" id="PS51900"/>
    </source>
</evidence>
<dbReference type="GO" id="GO:0015074">
    <property type="term" value="P:DNA integration"/>
    <property type="evidence" value="ECO:0007669"/>
    <property type="project" value="UniProtKB-KW"/>
</dbReference>
<dbReference type="InterPro" id="IPR052925">
    <property type="entry name" value="Phage_Integrase-like_Recomb"/>
</dbReference>
<dbReference type="InterPro" id="IPR010998">
    <property type="entry name" value="Integrase_recombinase_N"/>
</dbReference>
<protein>
    <submittedName>
        <fullName evidence="7">Integrase-like protein</fullName>
    </submittedName>
</protein>
<dbReference type="AlphaFoldDB" id="A0A095VRT0"/>